<evidence type="ECO:0000256" key="12">
    <source>
        <dbReference type="ARBA" id="ARBA00022993"/>
    </source>
</evidence>
<sequence length="320" mass="36283">MSGVSRPTASAESPYLEFSRAQWARLRDQHPMSLGLDDVRRLRGTGERLNLAEVEEVYLPLSRLLNFYVGATARLHRVTSDFLGERPEKTPFIIGVAGSVAVGKSTTARILRELLARWEGTPRVELVTTDGFLFPNAELERRGILNRKGFPESYDRRSLVRFVSEVKSGKPEVTAPVYSHLVYDIVPGDRIVVRQPDVLIVEGLNVLQPSQALPGRRNTLTVSDFFDFSVYVDAREQDIRNWYVDRFLGLRRTAFADPESYFHRYASLTDDQAIERANQIWGDINRPNLVENVAPTRSRATLVLTKDADHSVSRVSLRKL</sequence>
<protein>
    <recommendedName>
        <fullName evidence="6 14">Pantothenate kinase</fullName>
        <ecNumber evidence="5 14">2.7.1.33</ecNumber>
    </recommendedName>
    <alternativeName>
        <fullName evidence="13 14">Pantothenic acid kinase</fullName>
    </alternativeName>
</protein>
<dbReference type="CDD" id="cd02025">
    <property type="entry name" value="PanK"/>
    <property type="match status" value="1"/>
</dbReference>
<dbReference type="PANTHER" id="PTHR10285">
    <property type="entry name" value="URIDINE KINASE"/>
    <property type="match status" value="1"/>
</dbReference>
<keyword evidence="7 14" id="KW-0963">Cytoplasm</keyword>
<evidence type="ECO:0000256" key="15">
    <source>
        <dbReference type="RuleBase" id="RU003530"/>
    </source>
</evidence>
<keyword evidence="11 14" id="KW-0067">ATP-binding</keyword>
<dbReference type="FunFam" id="3.40.50.300:FF:000242">
    <property type="entry name" value="Pantothenate kinase"/>
    <property type="match status" value="1"/>
</dbReference>
<feature type="domain" description="Phosphoribulokinase/uridine kinase" evidence="16">
    <location>
        <begin position="93"/>
        <end position="236"/>
    </location>
</feature>
<dbReference type="InterPro" id="IPR006083">
    <property type="entry name" value="PRK/URK"/>
</dbReference>
<dbReference type="RefSeq" id="WP_115922316.1">
    <property type="nucleotide sequence ID" value="NZ_QTUA01000001.1"/>
</dbReference>
<dbReference type="SUPFAM" id="SSF52540">
    <property type="entry name" value="P-loop containing nucleoside triphosphate hydrolases"/>
    <property type="match status" value="1"/>
</dbReference>
<evidence type="ECO:0000313" key="18">
    <source>
        <dbReference type="Proteomes" id="UP000256253"/>
    </source>
</evidence>
<proteinExistence type="inferred from homology"/>
<evidence type="ECO:0000256" key="9">
    <source>
        <dbReference type="ARBA" id="ARBA00022741"/>
    </source>
</evidence>
<evidence type="ECO:0000256" key="4">
    <source>
        <dbReference type="ARBA" id="ARBA00006087"/>
    </source>
</evidence>
<comment type="caution">
    <text evidence="17">The sequence shown here is derived from an EMBL/GenBank/DDBJ whole genome shotgun (WGS) entry which is preliminary data.</text>
</comment>
<keyword evidence="12 14" id="KW-0173">Coenzyme A biosynthesis</keyword>
<organism evidence="17 18">
    <name type="scientific">Calidifontibacter indicus</name>
    <dbReference type="NCBI Taxonomy" id="419650"/>
    <lineage>
        <taxon>Bacteria</taxon>
        <taxon>Bacillati</taxon>
        <taxon>Actinomycetota</taxon>
        <taxon>Actinomycetes</taxon>
        <taxon>Micrococcales</taxon>
        <taxon>Dermacoccaceae</taxon>
        <taxon>Calidifontibacter</taxon>
    </lineage>
</organism>
<comment type="catalytic activity">
    <reaction evidence="1 14 15">
        <text>(R)-pantothenate + ATP = (R)-4'-phosphopantothenate + ADP + H(+)</text>
        <dbReference type="Rhea" id="RHEA:16373"/>
        <dbReference type="ChEBI" id="CHEBI:10986"/>
        <dbReference type="ChEBI" id="CHEBI:15378"/>
        <dbReference type="ChEBI" id="CHEBI:29032"/>
        <dbReference type="ChEBI" id="CHEBI:30616"/>
        <dbReference type="ChEBI" id="CHEBI:456216"/>
        <dbReference type="EC" id="2.7.1.33"/>
    </reaction>
</comment>
<dbReference type="EC" id="2.7.1.33" evidence="5 14"/>
<dbReference type="HAMAP" id="MF_00215">
    <property type="entry name" value="Pantothen_kinase_1"/>
    <property type="match status" value="1"/>
</dbReference>
<dbReference type="GO" id="GO:0005737">
    <property type="term" value="C:cytoplasm"/>
    <property type="evidence" value="ECO:0007669"/>
    <property type="project" value="UniProtKB-SubCell"/>
</dbReference>
<dbReference type="Proteomes" id="UP000256253">
    <property type="component" value="Unassembled WGS sequence"/>
</dbReference>
<evidence type="ECO:0000256" key="13">
    <source>
        <dbReference type="ARBA" id="ARBA00032866"/>
    </source>
</evidence>
<evidence type="ECO:0000259" key="16">
    <source>
        <dbReference type="Pfam" id="PF00485"/>
    </source>
</evidence>
<evidence type="ECO:0000256" key="7">
    <source>
        <dbReference type="ARBA" id="ARBA00022490"/>
    </source>
</evidence>
<comment type="pathway">
    <text evidence="3 14 15">Cofactor biosynthesis; coenzyme A biosynthesis; CoA from (R)-pantothenate: step 1/5.</text>
</comment>
<evidence type="ECO:0000256" key="11">
    <source>
        <dbReference type="ARBA" id="ARBA00022840"/>
    </source>
</evidence>
<dbReference type="AlphaFoldDB" id="A0A3D9ULY8"/>
<dbReference type="InterPro" id="IPR027417">
    <property type="entry name" value="P-loop_NTPase"/>
</dbReference>
<accession>A0A3D9ULY8</accession>
<dbReference type="InterPro" id="IPR004566">
    <property type="entry name" value="PanK"/>
</dbReference>
<dbReference type="OrthoDB" id="1550976at2"/>
<comment type="subcellular location">
    <subcellularLocation>
        <location evidence="2 14 15">Cytoplasm</location>
    </subcellularLocation>
</comment>
<gene>
    <name evidence="14" type="primary">coaA</name>
    <name evidence="17" type="ORF">DFJ65_1311</name>
</gene>
<feature type="binding site" evidence="14">
    <location>
        <begin position="98"/>
        <end position="105"/>
    </location>
    <ligand>
        <name>ATP</name>
        <dbReference type="ChEBI" id="CHEBI:30616"/>
    </ligand>
</feature>
<dbReference type="GO" id="GO:0004594">
    <property type="term" value="F:pantothenate kinase activity"/>
    <property type="evidence" value="ECO:0007669"/>
    <property type="project" value="UniProtKB-UniRule"/>
</dbReference>
<evidence type="ECO:0000256" key="6">
    <source>
        <dbReference type="ARBA" id="ARBA00015080"/>
    </source>
</evidence>
<evidence type="ECO:0000256" key="2">
    <source>
        <dbReference type="ARBA" id="ARBA00004496"/>
    </source>
</evidence>
<evidence type="ECO:0000313" key="17">
    <source>
        <dbReference type="EMBL" id="REF30307.1"/>
    </source>
</evidence>
<evidence type="ECO:0000256" key="8">
    <source>
        <dbReference type="ARBA" id="ARBA00022679"/>
    </source>
</evidence>
<keyword evidence="9 14" id="KW-0547">Nucleotide-binding</keyword>
<evidence type="ECO:0000256" key="3">
    <source>
        <dbReference type="ARBA" id="ARBA00005225"/>
    </source>
</evidence>
<evidence type="ECO:0000256" key="1">
    <source>
        <dbReference type="ARBA" id="ARBA00001206"/>
    </source>
</evidence>
<dbReference type="UniPathway" id="UPA00241">
    <property type="reaction ID" value="UER00352"/>
</dbReference>
<dbReference type="Gene3D" id="3.40.50.300">
    <property type="entry name" value="P-loop containing nucleotide triphosphate hydrolases"/>
    <property type="match status" value="1"/>
</dbReference>
<name>A0A3D9ULY8_9MICO</name>
<reference evidence="17 18" key="1">
    <citation type="submission" date="2018-08" db="EMBL/GenBank/DDBJ databases">
        <title>Sequencing the genomes of 1000 actinobacteria strains.</title>
        <authorList>
            <person name="Klenk H.-P."/>
        </authorList>
    </citation>
    <scope>NUCLEOTIDE SEQUENCE [LARGE SCALE GENOMIC DNA]</scope>
    <source>
        <strain evidence="17 18">DSM 22967</strain>
    </source>
</reference>
<dbReference type="NCBIfam" id="TIGR00554">
    <property type="entry name" value="panK_bact"/>
    <property type="match status" value="1"/>
</dbReference>
<dbReference type="Pfam" id="PF00485">
    <property type="entry name" value="PRK"/>
    <property type="match status" value="1"/>
</dbReference>
<evidence type="ECO:0000256" key="14">
    <source>
        <dbReference type="HAMAP-Rule" id="MF_00215"/>
    </source>
</evidence>
<dbReference type="GO" id="GO:0005524">
    <property type="term" value="F:ATP binding"/>
    <property type="evidence" value="ECO:0007669"/>
    <property type="project" value="UniProtKB-UniRule"/>
</dbReference>
<keyword evidence="10 14" id="KW-0418">Kinase</keyword>
<dbReference type="GO" id="GO:0015937">
    <property type="term" value="P:coenzyme A biosynthetic process"/>
    <property type="evidence" value="ECO:0007669"/>
    <property type="project" value="UniProtKB-UniRule"/>
</dbReference>
<keyword evidence="8 14" id="KW-0808">Transferase</keyword>
<keyword evidence="18" id="KW-1185">Reference proteome</keyword>
<evidence type="ECO:0000256" key="5">
    <source>
        <dbReference type="ARBA" id="ARBA00012102"/>
    </source>
</evidence>
<comment type="similarity">
    <text evidence="4 14 15">Belongs to the prokaryotic pantothenate kinase family.</text>
</comment>
<dbReference type="PIRSF" id="PIRSF000545">
    <property type="entry name" value="Pantothenate_kin"/>
    <property type="match status" value="1"/>
</dbReference>
<dbReference type="EMBL" id="QTUA01000001">
    <property type="protein sequence ID" value="REF30307.1"/>
    <property type="molecule type" value="Genomic_DNA"/>
</dbReference>
<evidence type="ECO:0000256" key="10">
    <source>
        <dbReference type="ARBA" id="ARBA00022777"/>
    </source>
</evidence>